<name>A0A853FYY2_9BURK</name>
<dbReference type="InterPro" id="IPR001031">
    <property type="entry name" value="Thioesterase"/>
</dbReference>
<protein>
    <submittedName>
        <fullName evidence="3">Alpha/beta fold hydrolase</fullName>
    </submittedName>
</protein>
<gene>
    <name evidence="3" type="ORF">H0A72_06065</name>
</gene>
<dbReference type="PANTHER" id="PTHR11487:SF0">
    <property type="entry name" value="S-ACYL FATTY ACID SYNTHASE THIOESTERASE, MEDIUM CHAIN"/>
    <property type="match status" value="1"/>
</dbReference>
<evidence type="ECO:0000256" key="1">
    <source>
        <dbReference type="ARBA" id="ARBA00007169"/>
    </source>
</evidence>
<dbReference type="InterPro" id="IPR012223">
    <property type="entry name" value="TEII"/>
</dbReference>
<keyword evidence="3" id="KW-0378">Hydrolase</keyword>
<dbReference type="SUPFAM" id="SSF53474">
    <property type="entry name" value="alpha/beta-Hydrolases"/>
    <property type="match status" value="1"/>
</dbReference>
<dbReference type="RefSeq" id="WP_180154177.1">
    <property type="nucleotide sequence ID" value="NZ_JACCEM010000003.1"/>
</dbReference>
<evidence type="ECO:0000313" key="3">
    <source>
        <dbReference type="EMBL" id="NYT48872.1"/>
    </source>
</evidence>
<keyword evidence="4" id="KW-1185">Reference proteome</keyword>
<dbReference type="EMBL" id="JACCEM010000003">
    <property type="protein sequence ID" value="NYT48872.1"/>
    <property type="molecule type" value="Genomic_DNA"/>
</dbReference>
<dbReference type="Gene3D" id="3.40.50.1820">
    <property type="entry name" value="alpha/beta hydrolase"/>
    <property type="match status" value="1"/>
</dbReference>
<evidence type="ECO:0000259" key="2">
    <source>
        <dbReference type="Pfam" id="PF00975"/>
    </source>
</evidence>
<comment type="caution">
    <text evidence="3">The sequence shown here is derived from an EMBL/GenBank/DDBJ whole genome shotgun (WGS) entry which is preliminary data.</text>
</comment>
<sequence>MLRIRPARPAEPTFAFFPHAGATALSIGRLLTALPPQAGVAVADLPRGGGLDDGTPPRQAAAAAQALAQGLAALFEQDARAPRLVLVGNSYGALLAYETAWHLLDTALSPERLVVSGFRAPVLPPADPPLYRLPLPQLRAELSARYGGPHDDGGSAWGGELGAEALRADLQACDTYRHARAGRLPLPIDVLRLTRDTSTPLEDLRAWQSVTDRPLRMADCAAGHFPWAEAPELIARTLVHLTQAT</sequence>
<dbReference type="Pfam" id="PF00975">
    <property type="entry name" value="Thioesterase"/>
    <property type="match status" value="1"/>
</dbReference>
<dbReference type="GO" id="GO:0016787">
    <property type="term" value="F:hydrolase activity"/>
    <property type="evidence" value="ECO:0007669"/>
    <property type="project" value="UniProtKB-KW"/>
</dbReference>
<dbReference type="GO" id="GO:0008610">
    <property type="term" value="P:lipid biosynthetic process"/>
    <property type="evidence" value="ECO:0007669"/>
    <property type="project" value="TreeGrafter"/>
</dbReference>
<organism evidence="3 4">
    <name type="scientific">Parapusillimonas granuli</name>
    <dbReference type="NCBI Taxonomy" id="380911"/>
    <lineage>
        <taxon>Bacteria</taxon>
        <taxon>Pseudomonadati</taxon>
        <taxon>Pseudomonadota</taxon>
        <taxon>Betaproteobacteria</taxon>
        <taxon>Burkholderiales</taxon>
        <taxon>Alcaligenaceae</taxon>
        <taxon>Parapusillimonas</taxon>
    </lineage>
</organism>
<proteinExistence type="inferred from homology"/>
<accession>A0A853FYY2</accession>
<feature type="domain" description="Thioesterase" evidence="2">
    <location>
        <begin position="15"/>
        <end position="238"/>
    </location>
</feature>
<reference evidence="3 4" key="1">
    <citation type="submission" date="2020-07" db="EMBL/GenBank/DDBJ databases">
        <title>Taxonomic revisions and descriptions of new bacterial species based on genomic comparisons in the high-G+C-content subgroup of the family Alcaligenaceae.</title>
        <authorList>
            <person name="Szabo A."/>
            <person name="Felfoldi T."/>
        </authorList>
    </citation>
    <scope>NUCLEOTIDE SEQUENCE [LARGE SCALE GENOMIC DNA]</scope>
    <source>
        <strain evidence="3 4">LMG 24012</strain>
    </source>
</reference>
<dbReference type="Proteomes" id="UP000559809">
    <property type="component" value="Unassembled WGS sequence"/>
</dbReference>
<evidence type="ECO:0000313" key="4">
    <source>
        <dbReference type="Proteomes" id="UP000559809"/>
    </source>
</evidence>
<dbReference type="AlphaFoldDB" id="A0A853FYY2"/>
<comment type="similarity">
    <text evidence="1">Belongs to the thioesterase family.</text>
</comment>
<dbReference type="InterPro" id="IPR029058">
    <property type="entry name" value="AB_hydrolase_fold"/>
</dbReference>
<dbReference type="PANTHER" id="PTHR11487">
    <property type="entry name" value="THIOESTERASE"/>
    <property type="match status" value="1"/>
</dbReference>